<protein>
    <submittedName>
        <fullName evidence="2">EVE domain-containing protein</fullName>
    </submittedName>
</protein>
<dbReference type="InterPro" id="IPR015947">
    <property type="entry name" value="PUA-like_sf"/>
</dbReference>
<dbReference type="EMBL" id="CP054840">
    <property type="protein sequence ID" value="QKV53041.1"/>
    <property type="molecule type" value="Genomic_DNA"/>
</dbReference>
<evidence type="ECO:0000259" key="1">
    <source>
        <dbReference type="Pfam" id="PF01878"/>
    </source>
</evidence>
<dbReference type="KEGG" id="aant:HUK68_09155"/>
<reference evidence="2 3" key="1">
    <citation type="submission" date="2020-06" db="EMBL/GenBank/DDBJ databases">
        <title>Acidovorax antarctica sp. nov., isolated from Corinth ice sheet soil, Antarctic Fields Peninsula.</title>
        <authorList>
            <person name="Xu Q."/>
            <person name="Peng F."/>
        </authorList>
    </citation>
    <scope>NUCLEOTIDE SEQUENCE [LARGE SCALE GENOMIC DNA]</scope>
    <source>
        <strain evidence="2 3">16-35-5</strain>
    </source>
</reference>
<dbReference type="Pfam" id="PF01878">
    <property type="entry name" value="EVE"/>
    <property type="match status" value="1"/>
</dbReference>
<evidence type="ECO:0000313" key="2">
    <source>
        <dbReference type="EMBL" id="QKV53041.1"/>
    </source>
</evidence>
<dbReference type="SUPFAM" id="SSF88697">
    <property type="entry name" value="PUA domain-like"/>
    <property type="match status" value="1"/>
</dbReference>
<dbReference type="PANTHER" id="PTHR14087:SF7">
    <property type="entry name" value="THYMOCYTE NUCLEAR PROTEIN 1"/>
    <property type="match status" value="1"/>
</dbReference>
<dbReference type="CDD" id="cd21133">
    <property type="entry name" value="EVE"/>
    <property type="match status" value="1"/>
</dbReference>
<dbReference type="PANTHER" id="PTHR14087">
    <property type="entry name" value="THYMOCYTE NUCLEAR PROTEIN 1"/>
    <property type="match status" value="1"/>
</dbReference>
<proteinExistence type="predicted"/>
<dbReference type="Gene3D" id="3.10.590.10">
    <property type="entry name" value="ph1033 like domains"/>
    <property type="match status" value="1"/>
</dbReference>
<sequence>MTAPQTCAPRRYWLMKNEPDTESIDHALAAPDATLAWSGVRNYQARNFMRDRMQVGDGVLYWHSGCALPGIYGLACIASAARVDPTQFDPASPYFDPRATPDKPRWLLVDVKALRKTRPVDMATLRADPQLSRMQVLQKGNRLSITEVTPEEWQHLCGTLLQDAP</sequence>
<accession>A0A6N1X164</accession>
<dbReference type="Proteomes" id="UP000509579">
    <property type="component" value="Chromosome"/>
</dbReference>
<dbReference type="AlphaFoldDB" id="A0A6N1X164"/>
<gene>
    <name evidence="2" type="ORF">HUK68_09155</name>
</gene>
<name>A0A6N1X164_9BURK</name>
<evidence type="ECO:0000313" key="3">
    <source>
        <dbReference type="Proteomes" id="UP000509579"/>
    </source>
</evidence>
<dbReference type="RefSeq" id="WP_175503918.1">
    <property type="nucleotide sequence ID" value="NZ_CAURQT010000029.1"/>
</dbReference>
<dbReference type="InterPro" id="IPR052181">
    <property type="entry name" value="5hmC_binding"/>
</dbReference>
<dbReference type="InterPro" id="IPR002740">
    <property type="entry name" value="EVE_domain"/>
</dbReference>
<feature type="domain" description="EVE" evidence="1">
    <location>
        <begin position="11"/>
        <end position="157"/>
    </location>
</feature>
<organism evidence="2 3">
    <name type="scientific">Comamonas antarctica</name>
    <dbReference type="NCBI Taxonomy" id="2743470"/>
    <lineage>
        <taxon>Bacteria</taxon>
        <taxon>Pseudomonadati</taxon>
        <taxon>Pseudomonadota</taxon>
        <taxon>Betaproteobacteria</taxon>
        <taxon>Burkholderiales</taxon>
        <taxon>Comamonadaceae</taxon>
        <taxon>Comamonas</taxon>
    </lineage>
</organism>
<keyword evidence="3" id="KW-1185">Reference proteome</keyword>
<dbReference type="InterPro" id="IPR047197">
    <property type="entry name" value="THYN1-like_EVE"/>
</dbReference>